<evidence type="ECO:0000313" key="9">
    <source>
        <dbReference type="EMBL" id="QOP42179.1"/>
    </source>
</evidence>
<evidence type="ECO:0000256" key="7">
    <source>
        <dbReference type="SAM" id="Phobius"/>
    </source>
</evidence>
<keyword evidence="3 7" id="KW-1133">Transmembrane helix</keyword>
<dbReference type="InterPro" id="IPR051689">
    <property type="entry name" value="Sterol_desaturase/TMEM195"/>
</dbReference>
<dbReference type="KEGG" id="smax:FJR03_10700"/>
<dbReference type="GO" id="GO:0016020">
    <property type="term" value="C:membrane"/>
    <property type="evidence" value="ECO:0007669"/>
    <property type="project" value="GOC"/>
</dbReference>
<dbReference type="GO" id="GO:0012505">
    <property type="term" value="C:endomembrane system"/>
    <property type="evidence" value="ECO:0007669"/>
    <property type="project" value="UniProtKB-SubCell"/>
</dbReference>
<dbReference type="Pfam" id="PF04116">
    <property type="entry name" value="FA_hydroxylase"/>
    <property type="match status" value="1"/>
</dbReference>
<dbReference type="GO" id="GO:0006643">
    <property type="term" value="P:membrane lipid metabolic process"/>
    <property type="evidence" value="ECO:0007669"/>
    <property type="project" value="TreeGrafter"/>
</dbReference>
<evidence type="ECO:0000256" key="3">
    <source>
        <dbReference type="ARBA" id="ARBA00022989"/>
    </source>
</evidence>
<dbReference type="RefSeq" id="WP_193113500.1">
    <property type="nucleotide sequence ID" value="NZ_CP041165.1"/>
</dbReference>
<evidence type="ECO:0000256" key="5">
    <source>
        <dbReference type="ARBA" id="ARBA00023098"/>
    </source>
</evidence>
<comment type="subcellular location">
    <subcellularLocation>
        <location evidence="1">Endomembrane system</location>
        <topology evidence="1">Multi-pass membrane protein</topology>
    </subcellularLocation>
</comment>
<sequence length="298" mass="34433">MEYLGVEYFFSASQRIYWLYLLSALLISVIYIRFNPEIKSYFTKGVLLHHCAKLDYGYFVVVSAIKIGLILPFILSSKDISLQTVFLLQEQFGYIHFSVEKLWVVIGYTLSVFLVNDFTRYWLHRFMHESPLLWKFHRVHHSAEVLNPLTFYRVHPVENILFGLRYALGVGAVTGIFIYFFGANIGVVEIAGMNAITFIFGMAGSNLRHSHIPLRYGVLERVVISPFLHQLHHAKKSMNTNYGSVLSIWDQMFKTYYVTQSTSKLVFGADVKHTTVLEVLYEPFVSILNGEKYEKNIA</sequence>
<feature type="transmembrane region" description="Helical" evidence="7">
    <location>
        <begin position="55"/>
        <end position="75"/>
    </location>
</feature>
<gene>
    <name evidence="9" type="ORF">FJR03_10700</name>
</gene>
<feature type="domain" description="Fatty acid hydroxylase" evidence="8">
    <location>
        <begin position="110"/>
        <end position="255"/>
    </location>
</feature>
<keyword evidence="10" id="KW-1185">Reference proteome</keyword>
<reference evidence="9 10" key="1">
    <citation type="submission" date="2019-06" db="EMBL/GenBank/DDBJ databases">
        <title>Sulfurimonas gotlandica sp. nov., a chemoautotrophic and psychrotolerant epsilonproteobacterium isolated from a pelagic redoxcline, and an emended description of the genus Sulfurimonas.</title>
        <authorList>
            <person name="Wang S."/>
            <person name="Jiang L."/>
            <person name="Shao Z."/>
        </authorList>
    </citation>
    <scope>NUCLEOTIDE SEQUENCE [LARGE SCALE GENOMIC DNA]</scope>
    <source>
        <strain evidence="9 10">B2</strain>
    </source>
</reference>
<proteinExistence type="predicted"/>
<dbReference type="EMBL" id="CP041165">
    <property type="protein sequence ID" value="QOP42179.1"/>
    <property type="molecule type" value="Genomic_DNA"/>
</dbReference>
<accession>A0A7M1AXJ3</accession>
<evidence type="ECO:0000256" key="6">
    <source>
        <dbReference type="ARBA" id="ARBA00023136"/>
    </source>
</evidence>
<evidence type="ECO:0000256" key="2">
    <source>
        <dbReference type="ARBA" id="ARBA00022692"/>
    </source>
</evidence>
<dbReference type="PANTHER" id="PTHR21624:SF1">
    <property type="entry name" value="ALKYLGLYCEROL MONOOXYGENASE"/>
    <property type="match status" value="1"/>
</dbReference>
<keyword evidence="6 7" id="KW-0472">Membrane</keyword>
<keyword evidence="5" id="KW-0443">Lipid metabolism</keyword>
<dbReference type="PANTHER" id="PTHR21624">
    <property type="entry name" value="STEROL DESATURASE-RELATED PROTEIN"/>
    <property type="match status" value="1"/>
</dbReference>
<organism evidence="9 10">
    <name type="scientific">Sulfurimonas marina</name>
    <dbReference type="NCBI Taxonomy" id="2590551"/>
    <lineage>
        <taxon>Bacteria</taxon>
        <taxon>Pseudomonadati</taxon>
        <taxon>Campylobacterota</taxon>
        <taxon>Epsilonproteobacteria</taxon>
        <taxon>Campylobacterales</taxon>
        <taxon>Sulfurimonadaceae</taxon>
        <taxon>Sulfurimonas</taxon>
    </lineage>
</organism>
<dbReference type="GO" id="GO:0008610">
    <property type="term" value="P:lipid biosynthetic process"/>
    <property type="evidence" value="ECO:0007669"/>
    <property type="project" value="InterPro"/>
</dbReference>
<dbReference type="GO" id="GO:0050479">
    <property type="term" value="F:glyceryl-ether monooxygenase activity"/>
    <property type="evidence" value="ECO:0007669"/>
    <property type="project" value="TreeGrafter"/>
</dbReference>
<feature type="transmembrane region" description="Helical" evidence="7">
    <location>
        <begin position="16"/>
        <end position="34"/>
    </location>
</feature>
<feature type="transmembrane region" description="Helical" evidence="7">
    <location>
        <begin position="160"/>
        <end position="181"/>
    </location>
</feature>
<evidence type="ECO:0000256" key="1">
    <source>
        <dbReference type="ARBA" id="ARBA00004127"/>
    </source>
</evidence>
<evidence type="ECO:0000313" key="10">
    <source>
        <dbReference type="Proteomes" id="UP000593910"/>
    </source>
</evidence>
<keyword evidence="2 7" id="KW-0812">Transmembrane</keyword>
<dbReference type="AlphaFoldDB" id="A0A7M1AXJ3"/>
<evidence type="ECO:0000256" key="4">
    <source>
        <dbReference type="ARBA" id="ARBA00023002"/>
    </source>
</evidence>
<feature type="transmembrane region" description="Helical" evidence="7">
    <location>
        <begin position="187"/>
        <end position="207"/>
    </location>
</feature>
<protein>
    <submittedName>
        <fullName evidence="9">Sterol desaturase family protein</fullName>
    </submittedName>
</protein>
<dbReference type="Proteomes" id="UP000593910">
    <property type="component" value="Chromosome"/>
</dbReference>
<name>A0A7M1AXJ3_9BACT</name>
<evidence type="ECO:0000259" key="8">
    <source>
        <dbReference type="Pfam" id="PF04116"/>
    </source>
</evidence>
<keyword evidence="4" id="KW-0560">Oxidoreductase</keyword>
<dbReference type="InterPro" id="IPR006694">
    <property type="entry name" value="Fatty_acid_hydroxylase"/>
</dbReference>
<feature type="transmembrane region" description="Helical" evidence="7">
    <location>
        <begin position="95"/>
        <end position="115"/>
    </location>
</feature>
<dbReference type="GO" id="GO:0005506">
    <property type="term" value="F:iron ion binding"/>
    <property type="evidence" value="ECO:0007669"/>
    <property type="project" value="InterPro"/>
</dbReference>